<sequence>KQSHSKWFQEAKDIVIDLNYLMEYLRYMKSFNSRWYSAAILFKPTLQFLITADKLRLLMKGEETKVEEAVVSNDKDEKRKFAYKVFDKSTMFGRGKEKKEIIDQLLNMNNSAAVPAVIVIVGVPGIGKTKLARLVCEDEQVKANFGFQPIWIDGLQHETVDVESIAKRVTTTDGKR</sequence>
<evidence type="ECO:0000313" key="2">
    <source>
        <dbReference type="EMBL" id="MCI27018.1"/>
    </source>
</evidence>
<accession>A0A392QRX4</accession>
<feature type="non-terminal residue" evidence="2">
    <location>
        <position position="1"/>
    </location>
</feature>
<feature type="non-terminal residue" evidence="2">
    <location>
        <position position="176"/>
    </location>
</feature>
<dbReference type="InterPro" id="IPR027417">
    <property type="entry name" value="P-loop_NTPase"/>
</dbReference>
<proteinExistence type="predicted"/>
<keyword evidence="3" id="KW-1185">Reference proteome</keyword>
<dbReference type="Gene3D" id="3.40.50.300">
    <property type="entry name" value="P-loop containing nucleotide triphosphate hydrolases"/>
    <property type="match status" value="1"/>
</dbReference>
<evidence type="ECO:0000313" key="3">
    <source>
        <dbReference type="Proteomes" id="UP000265520"/>
    </source>
</evidence>
<dbReference type="GO" id="GO:0043531">
    <property type="term" value="F:ADP binding"/>
    <property type="evidence" value="ECO:0007669"/>
    <property type="project" value="InterPro"/>
</dbReference>
<evidence type="ECO:0000259" key="1">
    <source>
        <dbReference type="Pfam" id="PF00931"/>
    </source>
</evidence>
<dbReference type="InterPro" id="IPR002182">
    <property type="entry name" value="NB-ARC"/>
</dbReference>
<reference evidence="2 3" key="1">
    <citation type="journal article" date="2018" name="Front. Plant Sci.">
        <title>Red Clover (Trifolium pratense) and Zigzag Clover (T. medium) - A Picture of Genomic Similarities and Differences.</title>
        <authorList>
            <person name="Dluhosova J."/>
            <person name="Istvanek J."/>
            <person name="Nedelnik J."/>
            <person name="Repkova J."/>
        </authorList>
    </citation>
    <scope>NUCLEOTIDE SEQUENCE [LARGE SCALE GENOMIC DNA]</scope>
    <source>
        <strain evidence="3">cv. 10/8</strain>
        <tissue evidence="2">Leaf</tissue>
    </source>
</reference>
<dbReference type="EMBL" id="LXQA010156847">
    <property type="protein sequence ID" value="MCI27018.1"/>
    <property type="molecule type" value="Genomic_DNA"/>
</dbReference>
<dbReference type="AlphaFoldDB" id="A0A392QRX4"/>
<name>A0A392QRX4_9FABA</name>
<dbReference type="Pfam" id="PF00931">
    <property type="entry name" value="NB-ARC"/>
    <property type="match status" value="1"/>
</dbReference>
<dbReference type="SUPFAM" id="SSF52540">
    <property type="entry name" value="P-loop containing nucleoside triphosphate hydrolases"/>
    <property type="match status" value="1"/>
</dbReference>
<feature type="domain" description="NB-ARC" evidence="1">
    <location>
        <begin position="96"/>
        <end position="169"/>
    </location>
</feature>
<dbReference type="Proteomes" id="UP000265520">
    <property type="component" value="Unassembled WGS sequence"/>
</dbReference>
<comment type="caution">
    <text evidence="2">The sequence shown here is derived from an EMBL/GenBank/DDBJ whole genome shotgun (WGS) entry which is preliminary data.</text>
</comment>
<organism evidence="2 3">
    <name type="scientific">Trifolium medium</name>
    <dbReference type="NCBI Taxonomy" id="97028"/>
    <lineage>
        <taxon>Eukaryota</taxon>
        <taxon>Viridiplantae</taxon>
        <taxon>Streptophyta</taxon>
        <taxon>Embryophyta</taxon>
        <taxon>Tracheophyta</taxon>
        <taxon>Spermatophyta</taxon>
        <taxon>Magnoliopsida</taxon>
        <taxon>eudicotyledons</taxon>
        <taxon>Gunneridae</taxon>
        <taxon>Pentapetalae</taxon>
        <taxon>rosids</taxon>
        <taxon>fabids</taxon>
        <taxon>Fabales</taxon>
        <taxon>Fabaceae</taxon>
        <taxon>Papilionoideae</taxon>
        <taxon>50 kb inversion clade</taxon>
        <taxon>NPAAA clade</taxon>
        <taxon>Hologalegina</taxon>
        <taxon>IRL clade</taxon>
        <taxon>Trifolieae</taxon>
        <taxon>Trifolium</taxon>
    </lineage>
</organism>
<protein>
    <submittedName>
        <fullName evidence="2">CC-NBS-LRR resistance protein</fullName>
    </submittedName>
</protein>